<proteinExistence type="predicted"/>
<dbReference type="RefSeq" id="WP_129396529.1">
    <property type="nucleotide sequence ID" value="NZ_QUMO01000002.1"/>
</dbReference>
<name>A0A3D9Z3J3_9HYPH</name>
<evidence type="ECO:0008006" key="3">
    <source>
        <dbReference type="Google" id="ProtNLM"/>
    </source>
</evidence>
<protein>
    <recommendedName>
        <fullName evidence="3">Excisionase family DNA binding protein</fullName>
    </recommendedName>
</protein>
<accession>A0A3D9Z3J3</accession>
<reference evidence="1 2" key="1">
    <citation type="submission" date="2018-08" db="EMBL/GenBank/DDBJ databases">
        <title>Genomic Encyclopedia of Type Strains, Phase IV (KMG-IV): sequencing the most valuable type-strain genomes for metagenomic binning, comparative biology and taxonomic classification.</title>
        <authorList>
            <person name="Goeker M."/>
        </authorList>
    </citation>
    <scope>NUCLEOTIDE SEQUENCE [LARGE SCALE GENOMIC DNA]</scope>
    <source>
        <strain evidence="1 2">BW863</strain>
    </source>
</reference>
<evidence type="ECO:0000313" key="2">
    <source>
        <dbReference type="Proteomes" id="UP000256900"/>
    </source>
</evidence>
<evidence type="ECO:0000313" key="1">
    <source>
        <dbReference type="EMBL" id="REF87899.1"/>
    </source>
</evidence>
<dbReference type="EMBL" id="QUMO01000002">
    <property type="protein sequence ID" value="REF87899.1"/>
    <property type="molecule type" value="Genomic_DNA"/>
</dbReference>
<gene>
    <name evidence="1" type="ORF">DES32_1536</name>
</gene>
<organism evidence="1 2">
    <name type="scientific">Methylovirgula ligni</name>
    <dbReference type="NCBI Taxonomy" id="569860"/>
    <lineage>
        <taxon>Bacteria</taxon>
        <taxon>Pseudomonadati</taxon>
        <taxon>Pseudomonadota</taxon>
        <taxon>Alphaproteobacteria</taxon>
        <taxon>Hyphomicrobiales</taxon>
        <taxon>Beijerinckiaceae</taxon>
        <taxon>Methylovirgula</taxon>
    </lineage>
</organism>
<dbReference type="AlphaFoldDB" id="A0A3D9Z3J3"/>
<keyword evidence="2" id="KW-1185">Reference proteome</keyword>
<comment type="caution">
    <text evidence="1">The sequence shown here is derived from an EMBL/GenBank/DDBJ whole genome shotgun (WGS) entry which is preliminary data.</text>
</comment>
<dbReference type="Proteomes" id="UP000256900">
    <property type="component" value="Unassembled WGS sequence"/>
</dbReference>
<sequence>MTATKTGTASDTIDGAPAIAAYIGVCPHTVRRRLAKGLLPGAFRVGNQIMLSKLEYHAGVAARIAESSRRVA</sequence>